<feature type="transmembrane region" description="Helical" evidence="10">
    <location>
        <begin position="185"/>
        <end position="206"/>
    </location>
</feature>
<evidence type="ECO:0000259" key="11">
    <source>
        <dbReference type="Pfam" id="PF00999"/>
    </source>
</evidence>
<evidence type="ECO:0000256" key="10">
    <source>
        <dbReference type="SAM" id="Phobius"/>
    </source>
</evidence>
<evidence type="ECO:0000256" key="1">
    <source>
        <dbReference type="ARBA" id="ARBA00004141"/>
    </source>
</evidence>
<dbReference type="GO" id="GO:0015385">
    <property type="term" value="F:sodium:proton antiporter activity"/>
    <property type="evidence" value="ECO:0007669"/>
    <property type="project" value="InterPro"/>
</dbReference>
<dbReference type="GO" id="GO:0098719">
    <property type="term" value="P:sodium ion import across plasma membrane"/>
    <property type="evidence" value="ECO:0007669"/>
    <property type="project" value="TreeGrafter"/>
</dbReference>
<dbReference type="Proteomes" id="UP000676336">
    <property type="component" value="Unassembled WGS sequence"/>
</dbReference>
<evidence type="ECO:0000256" key="6">
    <source>
        <dbReference type="ARBA" id="ARBA00023065"/>
    </source>
</evidence>
<keyword evidence="3 9" id="KW-0812">Transmembrane</keyword>
<dbReference type="AlphaFoldDB" id="A0A8S2MC40"/>
<keyword evidence="4 10" id="KW-1133">Transmembrane helix</keyword>
<evidence type="ECO:0000313" key="12">
    <source>
        <dbReference type="EMBL" id="CAF3943417.1"/>
    </source>
</evidence>
<dbReference type="InterPro" id="IPR018422">
    <property type="entry name" value="Cation/H_exchanger_CPA1"/>
</dbReference>
<dbReference type="PANTHER" id="PTHR10110:SF187">
    <property type="entry name" value="SODIUM_HYDROGEN EXCHANGER"/>
    <property type="match status" value="1"/>
</dbReference>
<evidence type="ECO:0000256" key="2">
    <source>
        <dbReference type="ARBA" id="ARBA00022448"/>
    </source>
</evidence>
<feature type="transmembrane region" description="Helical" evidence="10">
    <location>
        <begin position="93"/>
        <end position="116"/>
    </location>
</feature>
<dbReference type="GO" id="GO:0005886">
    <property type="term" value="C:plasma membrane"/>
    <property type="evidence" value="ECO:0007669"/>
    <property type="project" value="TreeGrafter"/>
</dbReference>
<dbReference type="PANTHER" id="PTHR10110">
    <property type="entry name" value="SODIUM/HYDROGEN EXCHANGER"/>
    <property type="match status" value="1"/>
</dbReference>
<dbReference type="GO" id="GO:0055037">
    <property type="term" value="C:recycling endosome"/>
    <property type="evidence" value="ECO:0007669"/>
    <property type="project" value="TreeGrafter"/>
</dbReference>
<evidence type="ECO:0000256" key="4">
    <source>
        <dbReference type="ARBA" id="ARBA00022989"/>
    </source>
</evidence>
<evidence type="ECO:0000256" key="7">
    <source>
        <dbReference type="ARBA" id="ARBA00023136"/>
    </source>
</evidence>
<evidence type="ECO:0000256" key="3">
    <source>
        <dbReference type="ARBA" id="ARBA00022692"/>
    </source>
</evidence>
<accession>A0A8S2MC40</accession>
<proteinExistence type="inferred from homology"/>
<reference evidence="12" key="1">
    <citation type="submission" date="2021-02" db="EMBL/GenBank/DDBJ databases">
        <authorList>
            <person name="Nowell W R."/>
        </authorList>
    </citation>
    <scope>NUCLEOTIDE SEQUENCE</scope>
</reference>
<keyword evidence="7 10" id="KW-0472">Membrane</keyword>
<protein>
    <recommendedName>
        <fullName evidence="9">Sodium/hydrogen exchanger</fullName>
    </recommendedName>
</protein>
<keyword evidence="2 9" id="KW-0813">Transport</keyword>
<dbReference type="Pfam" id="PF00999">
    <property type="entry name" value="Na_H_Exchanger"/>
    <property type="match status" value="1"/>
</dbReference>
<comment type="similarity">
    <text evidence="9">Belongs to the monovalent cation:proton antiporter 1 (CPA1) transporter (TC 2.A.36) family.</text>
</comment>
<dbReference type="GO" id="GO:0051453">
    <property type="term" value="P:regulation of intracellular pH"/>
    <property type="evidence" value="ECO:0007669"/>
    <property type="project" value="TreeGrafter"/>
</dbReference>
<dbReference type="Gene3D" id="6.10.140.1330">
    <property type="match status" value="1"/>
</dbReference>
<keyword evidence="9" id="KW-0050">Antiport</keyword>
<feature type="non-terminal residue" evidence="12">
    <location>
        <position position="1"/>
    </location>
</feature>
<comment type="subcellular location">
    <subcellularLocation>
        <location evidence="1">Membrane</location>
        <topology evidence="1">Multi-pass membrane protein</topology>
    </subcellularLocation>
</comment>
<keyword evidence="8 9" id="KW-0739">Sodium transport</keyword>
<feature type="transmembrane region" description="Helical" evidence="10">
    <location>
        <begin position="136"/>
        <end position="164"/>
    </location>
</feature>
<evidence type="ECO:0000313" key="13">
    <source>
        <dbReference type="Proteomes" id="UP000676336"/>
    </source>
</evidence>
<keyword evidence="5" id="KW-0915">Sodium</keyword>
<dbReference type="NCBIfam" id="TIGR00840">
    <property type="entry name" value="b_cpa1"/>
    <property type="match status" value="1"/>
</dbReference>
<dbReference type="EMBL" id="CAJOBI010002768">
    <property type="protein sequence ID" value="CAF3943417.1"/>
    <property type="molecule type" value="Genomic_DNA"/>
</dbReference>
<dbReference type="InterPro" id="IPR004709">
    <property type="entry name" value="NaH_exchanger"/>
</dbReference>
<name>A0A8S2MC40_9BILA</name>
<keyword evidence="6 9" id="KW-0406">Ion transport</keyword>
<dbReference type="GO" id="GO:0015386">
    <property type="term" value="F:potassium:proton antiporter activity"/>
    <property type="evidence" value="ECO:0007669"/>
    <property type="project" value="TreeGrafter"/>
</dbReference>
<evidence type="ECO:0000256" key="8">
    <source>
        <dbReference type="ARBA" id="ARBA00023201"/>
    </source>
</evidence>
<feature type="transmembrane region" description="Helical" evidence="10">
    <location>
        <begin position="212"/>
        <end position="237"/>
    </location>
</feature>
<sequence>VMVYGSIRAFSGLRSYFSFTDSLYFGAIISATDPVTVLAIFHDLNVDVDLYAIIFGESVLNDAVCIVLAQSIEKYVASAILDRFDRGLMFKSLCNFFVVFIGSFAIGSGMGCLTALMTKFTYIRDFPLLETTLFVLMSYSTFLASEAAGLTGIVAVLFCGIFQAHYTFNNLSQESKQRTRELFELLNFLAENFIFIYIGITLFTFPNHQWDIRFIVIALIAIGLSRILCVVFLSFLLNLTRKNQISWRWQTMIIFSGLRGAFAFALAIRNVSTQARSLMYTTTSIIVILTVVFNGTLTAPVLKWLKIRVNVNEEVEAPSSNDRYRIMEDDRNRERRSSDEVVLLNNDNDDDSTLAIDLRRDISPNRKIEKKPASKTWLLKKWSHFDRIVCLTVYIPHTSIQDVSVSTRNYQNSVQRGITNNTTVVIEHLIRWLTEQQYQYEIAYYALTLTNVFPNFAKSFHEQSEQKYNDIKGLIHLCQIINLDINFKSISSNAVNRPLRLLSPDRINKTNFVQFFSHLKTSECNTTFTLLTAVYYQAMNMTVPLNIYLKEKLFTKQILTCKLTSDLYIQLDRFIESNSNDRAVPFSFIFVDSQTKHMLS</sequence>
<comment type="caution">
    <text evidence="12">The sequence shown here is derived from an EMBL/GenBank/DDBJ whole genome shotgun (WGS) entry which is preliminary data.</text>
</comment>
<evidence type="ECO:0000256" key="9">
    <source>
        <dbReference type="RuleBase" id="RU003722"/>
    </source>
</evidence>
<organism evidence="12 13">
    <name type="scientific">Rotaria magnacalcarata</name>
    <dbReference type="NCBI Taxonomy" id="392030"/>
    <lineage>
        <taxon>Eukaryota</taxon>
        <taxon>Metazoa</taxon>
        <taxon>Spiralia</taxon>
        <taxon>Gnathifera</taxon>
        <taxon>Rotifera</taxon>
        <taxon>Eurotatoria</taxon>
        <taxon>Bdelloidea</taxon>
        <taxon>Philodinida</taxon>
        <taxon>Philodinidae</taxon>
        <taxon>Rotaria</taxon>
    </lineage>
</organism>
<feature type="transmembrane region" description="Helical" evidence="10">
    <location>
        <begin position="280"/>
        <end position="302"/>
    </location>
</feature>
<evidence type="ECO:0000256" key="5">
    <source>
        <dbReference type="ARBA" id="ARBA00023053"/>
    </source>
</evidence>
<dbReference type="InterPro" id="IPR006153">
    <property type="entry name" value="Cation/H_exchanger_TM"/>
</dbReference>
<gene>
    <name evidence="12" type="ORF">SMN809_LOCUS8843</name>
</gene>
<feature type="domain" description="Cation/H+ exchanger transmembrane" evidence="11">
    <location>
        <begin position="17"/>
        <end position="304"/>
    </location>
</feature>